<organism evidence="2 3">
    <name type="scientific">Chironomus riparius</name>
    <dbReference type="NCBI Taxonomy" id="315576"/>
    <lineage>
        <taxon>Eukaryota</taxon>
        <taxon>Metazoa</taxon>
        <taxon>Ecdysozoa</taxon>
        <taxon>Arthropoda</taxon>
        <taxon>Hexapoda</taxon>
        <taxon>Insecta</taxon>
        <taxon>Pterygota</taxon>
        <taxon>Neoptera</taxon>
        <taxon>Endopterygota</taxon>
        <taxon>Diptera</taxon>
        <taxon>Nematocera</taxon>
        <taxon>Chironomoidea</taxon>
        <taxon>Chironomidae</taxon>
        <taxon>Chironominae</taxon>
        <taxon>Chironomus</taxon>
    </lineage>
</organism>
<keyword evidence="1" id="KW-0732">Signal</keyword>
<evidence type="ECO:0000313" key="3">
    <source>
        <dbReference type="Proteomes" id="UP001153620"/>
    </source>
</evidence>
<gene>
    <name evidence="2" type="ORF">CHIRRI_LOCUS6130</name>
</gene>
<dbReference type="AlphaFoldDB" id="A0A9N9WRP1"/>
<evidence type="ECO:0000313" key="2">
    <source>
        <dbReference type="EMBL" id="CAG9803229.1"/>
    </source>
</evidence>
<dbReference type="SUPFAM" id="SSF52058">
    <property type="entry name" value="L domain-like"/>
    <property type="match status" value="1"/>
</dbReference>
<feature type="chain" id="PRO_5040116037" evidence="1">
    <location>
        <begin position="18"/>
        <end position="239"/>
    </location>
</feature>
<dbReference type="Proteomes" id="UP001153620">
    <property type="component" value="Chromosome 2"/>
</dbReference>
<protein>
    <submittedName>
        <fullName evidence="2">Uncharacterized protein</fullName>
    </submittedName>
</protein>
<feature type="signal peptide" evidence="1">
    <location>
        <begin position="1"/>
        <end position="17"/>
    </location>
</feature>
<sequence>MKFTIVIILLIYNSVSSLEVTGTYRTTTWSYVSEHYQCYPITNIEILEPKQFIETVAGKHLAGYLNSDVKTYAIVSQTVHFMPLGMTKIFPNLEAFQISGCALEQIDRLDLIEYKNIHSIYFNRNKLTILEARLFDFTPKLWHIDFSYNRIRHIDPAIFDGIENLKHGDFMYNTCTGEFGPQIGEDNVKYTMQKFLLQHCQNKPDDKSDCGCFRPQICSSERINHISEFDLKKKLGIRD</sequence>
<dbReference type="EMBL" id="OU895878">
    <property type="protein sequence ID" value="CAG9803229.1"/>
    <property type="molecule type" value="Genomic_DNA"/>
</dbReference>
<reference evidence="2" key="2">
    <citation type="submission" date="2022-10" db="EMBL/GenBank/DDBJ databases">
        <authorList>
            <consortium name="ENA_rothamsted_submissions"/>
            <consortium name="culmorum"/>
            <person name="King R."/>
        </authorList>
    </citation>
    <scope>NUCLEOTIDE SEQUENCE</scope>
</reference>
<dbReference type="InterPro" id="IPR001611">
    <property type="entry name" value="Leu-rich_rpt"/>
</dbReference>
<reference evidence="2" key="1">
    <citation type="submission" date="2022-01" db="EMBL/GenBank/DDBJ databases">
        <authorList>
            <person name="King R."/>
        </authorList>
    </citation>
    <scope>NUCLEOTIDE SEQUENCE</scope>
</reference>
<dbReference type="InterPro" id="IPR032675">
    <property type="entry name" value="LRR_dom_sf"/>
</dbReference>
<dbReference type="OrthoDB" id="7736698at2759"/>
<name>A0A9N9WRP1_9DIPT</name>
<dbReference type="Gene3D" id="3.80.10.10">
    <property type="entry name" value="Ribonuclease Inhibitor"/>
    <property type="match status" value="1"/>
</dbReference>
<evidence type="ECO:0000256" key="1">
    <source>
        <dbReference type="SAM" id="SignalP"/>
    </source>
</evidence>
<proteinExistence type="predicted"/>
<keyword evidence="3" id="KW-1185">Reference proteome</keyword>
<accession>A0A9N9WRP1</accession>
<dbReference type="Pfam" id="PF13855">
    <property type="entry name" value="LRR_8"/>
    <property type="match status" value="1"/>
</dbReference>